<dbReference type="Proteomes" id="UP001478862">
    <property type="component" value="Unassembled WGS sequence"/>
</dbReference>
<organism evidence="1 2">
    <name type="scientific">Lysinibacillus zambalensis</name>
    <dbReference type="NCBI Taxonomy" id="3160866"/>
    <lineage>
        <taxon>Bacteria</taxon>
        <taxon>Bacillati</taxon>
        <taxon>Bacillota</taxon>
        <taxon>Bacilli</taxon>
        <taxon>Bacillales</taxon>
        <taxon>Bacillaceae</taxon>
        <taxon>Lysinibacillus</taxon>
    </lineage>
</organism>
<dbReference type="EMBL" id="JBEGDG010000006">
    <property type="protein sequence ID" value="MEQ6355043.1"/>
    <property type="molecule type" value="Genomic_DNA"/>
</dbReference>
<reference evidence="1 2" key="1">
    <citation type="submission" date="2024-06" db="EMBL/GenBank/DDBJ databases">
        <title>Lysinibacillus zambalefons sp. nov., a Novel Firmicute Isolated from the Poon Bato Zambales Hyperalkaline Spring.</title>
        <authorList>
            <person name="Aja J.A."/>
            <person name="Lazaro J.E.H."/>
            <person name="Llorin L.D."/>
            <person name="Lim K.R."/>
            <person name="Teodosio J."/>
            <person name="Dalisay D.S."/>
        </authorList>
    </citation>
    <scope>NUCLEOTIDE SEQUENCE [LARGE SCALE GENOMIC DNA]</scope>
    <source>
        <strain evidence="1 2">M3</strain>
    </source>
</reference>
<comment type="caution">
    <text evidence="1">The sequence shown here is derived from an EMBL/GenBank/DDBJ whole genome shotgun (WGS) entry which is preliminary data.</text>
</comment>
<sequence length="92" mass="10029">MTIYIPDKSIANTNIKNIKSDIPSTMGASLDVCPLITEIIATIKPIEAINKIITDANGSGILASKVLKKRRKKSICSENETNNNLLIIFCLL</sequence>
<proteinExistence type="predicted"/>
<gene>
    <name evidence="1" type="ORF">ABNX05_10485</name>
</gene>
<dbReference type="RefSeq" id="WP_349659675.1">
    <property type="nucleotide sequence ID" value="NZ_JBEGDG010000006.1"/>
</dbReference>
<name>A0ABV1MRB1_9BACI</name>
<evidence type="ECO:0000313" key="2">
    <source>
        <dbReference type="Proteomes" id="UP001478862"/>
    </source>
</evidence>
<protein>
    <submittedName>
        <fullName evidence="1">Uncharacterized protein</fullName>
    </submittedName>
</protein>
<evidence type="ECO:0000313" key="1">
    <source>
        <dbReference type="EMBL" id="MEQ6355043.1"/>
    </source>
</evidence>
<accession>A0ABV1MRB1</accession>
<keyword evidence="2" id="KW-1185">Reference proteome</keyword>